<dbReference type="Proteomes" id="UP000297014">
    <property type="component" value="Unassembled WGS sequence"/>
</dbReference>
<evidence type="ECO:0000313" key="9">
    <source>
        <dbReference type="EMBL" id="THG90133.1"/>
    </source>
</evidence>
<keyword evidence="10" id="KW-1185">Reference proteome</keyword>
<sequence>MKEVLNVEGMSCGHCVKAVESNVGELSGVSQVSVDLSNGKVEVQFDADKVTLAQITETIEEQGYDVK</sequence>
<dbReference type="AlphaFoldDB" id="A0A094WI00"/>
<dbReference type="InterPro" id="IPR006121">
    <property type="entry name" value="HMA_dom"/>
</dbReference>
<dbReference type="InterPro" id="IPR036163">
    <property type="entry name" value="HMA_dom_sf"/>
</dbReference>
<keyword evidence="3" id="KW-0963">Cytoplasm</keyword>
<evidence type="ECO:0000259" key="7">
    <source>
        <dbReference type="PROSITE" id="PS50846"/>
    </source>
</evidence>
<evidence type="ECO:0000256" key="6">
    <source>
        <dbReference type="ARBA" id="ARBA00023186"/>
    </source>
</evidence>
<dbReference type="PROSITE" id="PS01047">
    <property type="entry name" value="HMA_1"/>
    <property type="match status" value="1"/>
</dbReference>
<reference evidence="8 10" key="1">
    <citation type="journal article" date="2014" name="Genome Announc.">
        <title>Draft Genome Sequence of Bacillus alcalophilus AV1934, a Classic Alkaliphile Isolated from Human Feces in 1934.</title>
        <authorList>
            <person name="Attie O."/>
            <person name="Jayaprakash A."/>
            <person name="Shah H."/>
            <person name="Paulsen I.T."/>
            <person name="Morino M."/>
            <person name="Takahashi Y."/>
            <person name="Narumi I."/>
            <person name="Sachidanandam R."/>
            <person name="Satoh K."/>
            <person name="Ito M."/>
            <person name="Krulwich T.A."/>
        </authorList>
    </citation>
    <scope>NUCLEOTIDE SEQUENCE [LARGE SCALE GENOMIC DNA]</scope>
    <source>
        <strain evidence="8 10">AV1934</strain>
    </source>
</reference>
<dbReference type="EMBL" id="ALPT02000061">
    <property type="protein sequence ID" value="KGA96441.1"/>
    <property type="molecule type" value="Genomic_DNA"/>
</dbReference>
<evidence type="ECO:0000256" key="1">
    <source>
        <dbReference type="ARBA" id="ARBA00004496"/>
    </source>
</evidence>
<gene>
    <name evidence="9" type="ORF">AJ85_12725</name>
    <name evidence="8" type="ORF">BALCAV_0216230</name>
</gene>
<comment type="caution">
    <text evidence="8">The sequence shown here is derived from an EMBL/GenBank/DDBJ whole genome shotgun (WGS) entry which is preliminary data.</text>
</comment>
<accession>A0A094WI00</accession>
<dbReference type="STRING" id="1218173.BALCAV_0216230"/>
<evidence type="ECO:0000313" key="8">
    <source>
        <dbReference type="EMBL" id="KGA96441.1"/>
    </source>
</evidence>
<dbReference type="Pfam" id="PF00403">
    <property type="entry name" value="HMA"/>
    <property type="match status" value="1"/>
</dbReference>
<name>A0A094WI00_ALKAL</name>
<dbReference type="Gene3D" id="3.30.70.100">
    <property type="match status" value="1"/>
</dbReference>
<dbReference type="OrthoDB" id="9813965at2"/>
<feature type="domain" description="HMA" evidence="7">
    <location>
        <begin position="1"/>
        <end position="67"/>
    </location>
</feature>
<evidence type="ECO:0000256" key="2">
    <source>
        <dbReference type="ARBA" id="ARBA00015313"/>
    </source>
</evidence>
<keyword evidence="5" id="KW-0186">Copper</keyword>
<evidence type="ECO:0000313" key="11">
    <source>
        <dbReference type="Proteomes" id="UP000297014"/>
    </source>
</evidence>
<evidence type="ECO:0000313" key="10">
    <source>
        <dbReference type="Proteomes" id="UP000002754"/>
    </source>
</evidence>
<dbReference type="NCBIfam" id="TIGR00003">
    <property type="entry name" value="copper ion binding protein"/>
    <property type="match status" value="1"/>
</dbReference>
<dbReference type="RefSeq" id="WP_003322472.1">
    <property type="nucleotide sequence ID" value="NZ_ALPT02000061.1"/>
</dbReference>
<organism evidence="8 10">
    <name type="scientific">Alkalihalobacillus alcalophilus ATCC 27647 = CGMCC 1.3604</name>
    <dbReference type="NCBI Taxonomy" id="1218173"/>
    <lineage>
        <taxon>Bacteria</taxon>
        <taxon>Bacillati</taxon>
        <taxon>Bacillota</taxon>
        <taxon>Bacilli</taxon>
        <taxon>Bacillales</taxon>
        <taxon>Bacillaceae</taxon>
        <taxon>Alkalihalobacillus</taxon>
    </lineage>
</organism>
<dbReference type="GO" id="GO:0005507">
    <property type="term" value="F:copper ion binding"/>
    <property type="evidence" value="ECO:0007669"/>
    <property type="project" value="InterPro"/>
</dbReference>
<dbReference type="CDD" id="cd00371">
    <property type="entry name" value="HMA"/>
    <property type="match status" value="1"/>
</dbReference>
<proteinExistence type="predicted"/>
<evidence type="ECO:0000256" key="4">
    <source>
        <dbReference type="ARBA" id="ARBA00022723"/>
    </source>
</evidence>
<dbReference type="Proteomes" id="UP000002754">
    <property type="component" value="Unassembled WGS sequence"/>
</dbReference>
<dbReference type="GO" id="GO:0005737">
    <property type="term" value="C:cytoplasm"/>
    <property type="evidence" value="ECO:0007669"/>
    <property type="project" value="UniProtKB-SubCell"/>
</dbReference>
<dbReference type="PRINTS" id="PR00942">
    <property type="entry name" value="CUATPASEI"/>
</dbReference>
<dbReference type="FunFam" id="3.30.70.100:FF:000001">
    <property type="entry name" value="ATPase copper transporting beta"/>
    <property type="match status" value="1"/>
</dbReference>
<dbReference type="NCBIfam" id="NF033795">
    <property type="entry name" value="chaper_CopZ_Bs"/>
    <property type="match status" value="1"/>
</dbReference>
<dbReference type="EMBL" id="JALP01000172">
    <property type="protein sequence ID" value="THG90133.1"/>
    <property type="molecule type" value="Genomic_DNA"/>
</dbReference>
<evidence type="ECO:0000256" key="3">
    <source>
        <dbReference type="ARBA" id="ARBA00022490"/>
    </source>
</evidence>
<evidence type="ECO:0000256" key="5">
    <source>
        <dbReference type="ARBA" id="ARBA00023008"/>
    </source>
</evidence>
<keyword evidence="4" id="KW-0479">Metal-binding</keyword>
<comment type="subcellular location">
    <subcellularLocation>
        <location evidence="1">Cytoplasm</location>
    </subcellularLocation>
</comment>
<protein>
    <recommendedName>
        <fullName evidence="2">Copper chaperone CopZ</fullName>
    </recommendedName>
</protein>
<dbReference type="InterPro" id="IPR017969">
    <property type="entry name" value="Heavy-metal-associated_CS"/>
</dbReference>
<dbReference type="InterPro" id="IPR049740">
    <property type="entry name" value="CopZ"/>
</dbReference>
<dbReference type="InterPro" id="IPR006122">
    <property type="entry name" value="HMA_Cu_ion-bd"/>
</dbReference>
<dbReference type="SUPFAM" id="SSF55008">
    <property type="entry name" value="HMA, heavy metal-associated domain"/>
    <property type="match status" value="1"/>
</dbReference>
<dbReference type="eggNOG" id="COG2608">
    <property type="taxonomic scope" value="Bacteria"/>
</dbReference>
<keyword evidence="6" id="KW-0143">Chaperone</keyword>
<dbReference type="PROSITE" id="PS50846">
    <property type="entry name" value="HMA_2"/>
    <property type="match status" value="1"/>
</dbReference>
<reference evidence="9 11" key="2">
    <citation type="submission" date="2014-01" db="EMBL/GenBank/DDBJ databases">
        <title>Draft genome sequencing of Bacillus alcalophilus CGMCC 1.3604.</title>
        <authorList>
            <person name="Yang J."/>
            <person name="Diao L."/>
            <person name="Yang S."/>
        </authorList>
    </citation>
    <scope>NUCLEOTIDE SEQUENCE [LARGE SCALE GENOMIC DNA]</scope>
    <source>
        <strain evidence="9 11">CGMCC 1.3604</strain>
    </source>
</reference>
<dbReference type="PANTHER" id="PTHR46594">
    <property type="entry name" value="P-TYPE CATION-TRANSPORTING ATPASE"/>
    <property type="match status" value="1"/>
</dbReference>
<dbReference type="PANTHER" id="PTHR46594:SF4">
    <property type="entry name" value="P-TYPE CATION-TRANSPORTING ATPASE"/>
    <property type="match status" value="1"/>
</dbReference>